<protein>
    <submittedName>
        <fullName evidence="9">BCCT family transporter</fullName>
    </submittedName>
</protein>
<gene>
    <name evidence="9" type="ORF">ACFO8Q_00300</name>
</gene>
<dbReference type="InterPro" id="IPR018093">
    <property type="entry name" value="BCCT_CS"/>
</dbReference>
<dbReference type="NCBIfam" id="TIGR00842">
    <property type="entry name" value="bcct"/>
    <property type="match status" value="1"/>
</dbReference>
<feature type="transmembrane region" description="Helical" evidence="8">
    <location>
        <begin position="136"/>
        <end position="157"/>
    </location>
</feature>
<proteinExistence type="inferred from homology"/>
<keyword evidence="5 8" id="KW-0812">Transmembrane</keyword>
<comment type="similarity">
    <text evidence="2">Belongs to the BCCT transporter (TC 2.A.15) family.</text>
</comment>
<feature type="transmembrane region" description="Helical" evidence="8">
    <location>
        <begin position="404"/>
        <end position="428"/>
    </location>
</feature>
<feature type="transmembrane region" description="Helical" evidence="8">
    <location>
        <begin position="467"/>
        <end position="487"/>
    </location>
</feature>
<dbReference type="PANTHER" id="PTHR30047">
    <property type="entry name" value="HIGH-AFFINITY CHOLINE TRANSPORT PROTEIN-RELATED"/>
    <property type="match status" value="1"/>
</dbReference>
<dbReference type="EMBL" id="JBHSHC010000002">
    <property type="protein sequence ID" value="MFC4765848.1"/>
    <property type="molecule type" value="Genomic_DNA"/>
</dbReference>
<evidence type="ECO:0000256" key="4">
    <source>
        <dbReference type="ARBA" id="ARBA00022475"/>
    </source>
</evidence>
<feature type="transmembrane region" description="Helical" evidence="8">
    <location>
        <begin position="48"/>
        <end position="67"/>
    </location>
</feature>
<name>A0ABV9PW25_9BACL</name>
<feature type="transmembrane region" description="Helical" evidence="8">
    <location>
        <begin position="313"/>
        <end position="331"/>
    </location>
</feature>
<dbReference type="PROSITE" id="PS01303">
    <property type="entry name" value="BCCT"/>
    <property type="match status" value="1"/>
</dbReference>
<feature type="transmembrane region" description="Helical" evidence="8">
    <location>
        <begin position="440"/>
        <end position="461"/>
    </location>
</feature>
<feature type="transmembrane region" description="Helical" evidence="8">
    <location>
        <begin position="228"/>
        <end position="246"/>
    </location>
</feature>
<feature type="transmembrane region" description="Helical" evidence="8">
    <location>
        <begin position="88"/>
        <end position="108"/>
    </location>
</feature>
<keyword evidence="7 8" id="KW-0472">Membrane</keyword>
<keyword evidence="10" id="KW-1185">Reference proteome</keyword>
<keyword evidence="6 8" id="KW-1133">Transmembrane helix</keyword>
<organism evidence="9 10">
    <name type="scientific">Effusibacillus consociatus</name>
    <dbReference type="NCBI Taxonomy" id="1117041"/>
    <lineage>
        <taxon>Bacteria</taxon>
        <taxon>Bacillati</taxon>
        <taxon>Bacillota</taxon>
        <taxon>Bacilli</taxon>
        <taxon>Bacillales</taxon>
        <taxon>Alicyclobacillaceae</taxon>
        <taxon>Effusibacillus</taxon>
    </lineage>
</organism>
<feature type="transmembrane region" description="Helical" evidence="8">
    <location>
        <begin position="258"/>
        <end position="278"/>
    </location>
</feature>
<keyword evidence="3" id="KW-0813">Transport</keyword>
<evidence type="ECO:0000256" key="1">
    <source>
        <dbReference type="ARBA" id="ARBA00004651"/>
    </source>
</evidence>
<evidence type="ECO:0000256" key="8">
    <source>
        <dbReference type="SAM" id="Phobius"/>
    </source>
</evidence>
<reference evidence="10" key="1">
    <citation type="journal article" date="2019" name="Int. J. Syst. Evol. Microbiol.">
        <title>The Global Catalogue of Microorganisms (GCM) 10K type strain sequencing project: providing services to taxonomists for standard genome sequencing and annotation.</title>
        <authorList>
            <consortium name="The Broad Institute Genomics Platform"/>
            <consortium name="The Broad Institute Genome Sequencing Center for Infectious Disease"/>
            <person name="Wu L."/>
            <person name="Ma J."/>
        </authorList>
    </citation>
    <scope>NUCLEOTIDE SEQUENCE [LARGE SCALE GENOMIC DNA]</scope>
    <source>
        <strain evidence="10">WYCCWR 12678</strain>
    </source>
</reference>
<dbReference type="Proteomes" id="UP001596002">
    <property type="component" value="Unassembled WGS sequence"/>
</dbReference>
<evidence type="ECO:0000256" key="2">
    <source>
        <dbReference type="ARBA" id="ARBA00005658"/>
    </source>
</evidence>
<dbReference type="Pfam" id="PF02028">
    <property type="entry name" value="BCCT"/>
    <property type="match status" value="1"/>
</dbReference>
<feature type="transmembrane region" description="Helical" evidence="8">
    <location>
        <begin position="343"/>
        <end position="369"/>
    </location>
</feature>
<evidence type="ECO:0000313" key="9">
    <source>
        <dbReference type="EMBL" id="MFC4765848.1"/>
    </source>
</evidence>
<comment type="subcellular location">
    <subcellularLocation>
        <location evidence="1">Cell membrane</location>
        <topology evidence="1">Multi-pass membrane protein</topology>
    </subcellularLocation>
</comment>
<dbReference type="InterPro" id="IPR000060">
    <property type="entry name" value="BCCT_transptr"/>
</dbReference>
<feature type="transmembrane region" description="Helical" evidence="8">
    <location>
        <begin position="187"/>
        <end position="208"/>
    </location>
</feature>
<evidence type="ECO:0000256" key="3">
    <source>
        <dbReference type="ARBA" id="ARBA00022448"/>
    </source>
</evidence>
<evidence type="ECO:0000256" key="6">
    <source>
        <dbReference type="ARBA" id="ARBA00022989"/>
    </source>
</evidence>
<keyword evidence="4" id="KW-1003">Cell membrane</keyword>
<accession>A0ABV9PW25</accession>
<dbReference type="PANTHER" id="PTHR30047:SF7">
    <property type="entry name" value="HIGH-AFFINITY CHOLINE TRANSPORT PROTEIN"/>
    <property type="match status" value="1"/>
</dbReference>
<evidence type="ECO:0000256" key="5">
    <source>
        <dbReference type="ARBA" id="ARBA00022692"/>
    </source>
</evidence>
<evidence type="ECO:0000256" key="7">
    <source>
        <dbReference type="ARBA" id="ARBA00023136"/>
    </source>
</evidence>
<dbReference type="RefSeq" id="WP_380023402.1">
    <property type="nucleotide sequence ID" value="NZ_JBHSHC010000002.1"/>
</dbReference>
<feature type="transmembrane region" description="Helical" evidence="8">
    <location>
        <begin position="9"/>
        <end position="28"/>
    </location>
</feature>
<evidence type="ECO:0000313" key="10">
    <source>
        <dbReference type="Proteomes" id="UP001596002"/>
    </source>
</evidence>
<comment type="caution">
    <text evidence="9">The sequence shown here is derived from an EMBL/GenBank/DDBJ whole genome shotgun (WGS) entry which is preliminary data.</text>
</comment>
<sequence length="525" mass="57731">MEQNRNSRIVFRVSLLLTSIFILLGIFFNESLSAISSTFLKTTIDQFGWFYLIAAMLFLCFSVYLCFSRFGNIRLGDDTDRPSFGTGSWLAMLFGAGMGIGIVFWGVAEPVYHYVSPPYGTGSTAESASLSMQYTFFHWGLHPWAIYTVIGLSLAFFQFKKKLPALVSSAFYPLLGNRIHGPIGKTIDILAVFATVFGIATSLGLGAMQVAGGMNSLFATPNSTTVQILVIAVAAVLYMISISTGLERGIKYLSNTTMILSFLIMAVMLVLGPTTQIFKTLIHTMGSYINNLPSMSLRLEPFKKDEWLANWTLFYWAWWIAWAPFVGMFIARISKGRTIKEFVFGVLLAPTLGTFVWLSVFGGSVLHFIHNLGNAALAKQVTADVSLALFKLFELFPFTSLLNVLGFIIIVTYYITVADTSTFVLGMLSEQGNLNPSNKIKITWGTIQAFVAIVLLLSGGLEALQTASVTAAFPFAIVMVIMCWALLKGLKNEMAANHGHTAESESENEIGNSVTEVTEQKIYTL</sequence>